<protein>
    <recommendedName>
        <fullName evidence="8">Cytochrome c oxidase assembly factor 3</fullName>
    </recommendedName>
</protein>
<dbReference type="GO" id="GO:0005743">
    <property type="term" value="C:mitochondrial inner membrane"/>
    <property type="evidence" value="ECO:0007669"/>
    <property type="project" value="UniProtKB-UniRule"/>
</dbReference>
<dbReference type="InterPro" id="IPR041752">
    <property type="entry name" value="Coa3"/>
</dbReference>
<evidence type="ECO:0000256" key="7">
    <source>
        <dbReference type="ARBA" id="ARBA00023136"/>
    </source>
</evidence>
<keyword evidence="8" id="KW-0999">Mitochondrion inner membrane</keyword>
<keyword evidence="7 8" id="KW-0472">Membrane</keyword>
<evidence type="ECO:0000256" key="9">
    <source>
        <dbReference type="SAM" id="MobiDB-lite"/>
    </source>
</evidence>
<dbReference type="Proteomes" id="UP000556200">
    <property type="component" value="Unassembled WGS sequence"/>
</dbReference>
<keyword evidence="4 8" id="KW-0812">Transmembrane</keyword>
<feature type="non-terminal residue" evidence="11">
    <location>
        <position position="1"/>
    </location>
</feature>
<feature type="domain" description="Cytochrome c oxidase assembly factor 3 mitochondrial coiled-coil" evidence="10">
    <location>
        <begin position="38"/>
        <end position="83"/>
    </location>
</feature>
<feature type="non-terminal residue" evidence="11">
    <location>
        <position position="91"/>
    </location>
</feature>
<comment type="subcellular location">
    <subcellularLocation>
        <location evidence="2">Mitochondrion membrane</location>
        <topology evidence="2">Single-pass membrane protein</topology>
    </subcellularLocation>
</comment>
<evidence type="ECO:0000256" key="4">
    <source>
        <dbReference type="ARBA" id="ARBA00022692"/>
    </source>
</evidence>
<keyword evidence="12" id="KW-1185">Reference proteome</keyword>
<comment type="caution">
    <text evidence="11">The sequence shown here is derived from an EMBL/GenBank/DDBJ whole genome shotgun (WGS) entry which is preliminary data.</text>
</comment>
<organism evidence="11 12">
    <name type="scientific">Neopipo cinnamomea</name>
    <dbReference type="NCBI Taxonomy" id="456388"/>
    <lineage>
        <taxon>Eukaryota</taxon>
        <taxon>Metazoa</taxon>
        <taxon>Chordata</taxon>
        <taxon>Craniata</taxon>
        <taxon>Vertebrata</taxon>
        <taxon>Euteleostomi</taxon>
        <taxon>Archelosauria</taxon>
        <taxon>Archosauria</taxon>
        <taxon>Dinosauria</taxon>
        <taxon>Saurischia</taxon>
        <taxon>Theropoda</taxon>
        <taxon>Coelurosauria</taxon>
        <taxon>Aves</taxon>
        <taxon>Neognathae</taxon>
        <taxon>Neoaves</taxon>
        <taxon>Telluraves</taxon>
        <taxon>Australaves</taxon>
        <taxon>Passeriformes</taxon>
        <taxon>Tyrannidae</taxon>
        <taxon>Neopipo</taxon>
    </lineage>
</organism>
<dbReference type="PANTHER" id="PTHR15642:SF3">
    <property type="entry name" value="CYTOCHROME C OXIDASE ASSEMBLY FACTOR 3 HOMOLOG, MITOCHONDRIAL"/>
    <property type="match status" value="1"/>
</dbReference>
<evidence type="ECO:0000313" key="12">
    <source>
        <dbReference type="Proteomes" id="UP000556200"/>
    </source>
</evidence>
<reference evidence="11 12" key="1">
    <citation type="submission" date="2019-09" db="EMBL/GenBank/DDBJ databases">
        <title>Bird 10,000 Genomes (B10K) Project - Family phase.</title>
        <authorList>
            <person name="Zhang G."/>
        </authorList>
    </citation>
    <scope>NUCLEOTIDE SEQUENCE [LARGE SCALE GENOMIC DNA]</scope>
    <source>
        <strain evidence="11">B10K-DU-004-15</strain>
        <tissue evidence="11">Mixed tissue sample</tissue>
    </source>
</reference>
<gene>
    <name evidence="11" type="primary">Coa3</name>
    <name evidence="11" type="ORF">NEOCIN_R10325</name>
</gene>
<keyword evidence="5 8" id="KW-1133">Transmembrane helix</keyword>
<keyword evidence="6 8" id="KW-0496">Mitochondrion</keyword>
<sequence length="91" mass="10161">PEGPGAAAFAKRIDPAREPGLSPEQRRLMAQVEYAQRQRVLQRRLRGRNTLLALGIGAVTLGVYGYTFYSVSQERFLDELEQEAEAARARA</sequence>
<evidence type="ECO:0000256" key="3">
    <source>
        <dbReference type="ARBA" id="ARBA00007035"/>
    </source>
</evidence>
<evidence type="ECO:0000256" key="2">
    <source>
        <dbReference type="ARBA" id="ARBA00004304"/>
    </source>
</evidence>
<name>A0A7K4QKM6_9TYRA</name>
<evidence type="ECO:0000256" key="5">
    <source>
        <dbReference type="ARBA" id="ARBA00022989"/>
    </source>
</evidence>
<feature type="transmembrane region" description="Helical" evidence="8">
    <location>
        <begin position="51"/>
        <end position="69"/>
    </location>
</feature>
<dbReference type="EMBL" id="VYZA01000054">
    <property type="protein sequence ID" value="NWQ61550.1"/>
    <property type="molecule type" value="Genomic_DNA"/>
</dbReference>
<evidence type="ECO:0000256" key="1">
    <source>
        <dbReference type="ARBA" id="ARBA00003429"/>
    </source>
</evidence>
<proteinExistence type="inferred from homology"/>
<evidence type="ECO:0000256" key="8">
    <source>
        <dbReference type="RuleBase" id="RU367056"/>
    </source>
</evidence>
<comment type="similarity">
    <text evidence="3 8">Belongs to the COA3 family.</text>
</comment>
<comment type="function">
    <text evidence="8">Required for assembly of cytochrome c oxidase (complex IV).</text>
</comment>
<evidence type="ECO:0000313" key="11">
    <source>
        <dbReference type="EMBL" id="NWQ61550.1"/>
    </source>
</evidence>
<dbReference type="AlphaFoldDB" id="A0A7K4QKM6"/>
<dbReference type="InterPro" id="IPR018628">
    <property type="entry name" value="Coa3_CC"/>
</dbReference>
<dbReference type="GO" id="GO:0033617">
    <property type="term" value="P:mitochondrial respiratory chain complex IV assembly"/>
    <property type="evidence" value="ECO:0007669"/>
    <property type="project" value="UniProtKB-UniRule"/>
</dbReference>
<comment type="subunit">
    <text evidence="8">Component of 250-400 kDa complexes called cytochrome oxidase assembly intermediates or COA complexes.</text>
</comment>
<feature type="region of interest" description="Disordered" evidence="9">
    <location>
        <begin position="1"/>
        <end position="22"/>
    </location>
</feature>
<accession>A0A7K4QKM6</accession>
<dbReference type="PANTHER" id="PTHR15642">
    <property type="entry name" value="CYTOCHROME C OXIDASE ASSEMBLY FACTOR 3, MITOCHONDRIAL"/>
    <property type="match status" value="1"/>
</dbReference>
<evidence type="ECO:0000256" key="6">
    <source>
        <dbReference type="ARBA" id="ARBA00023128"/>
    </source>
</evidence>
<dbReference type="Pfam" id="PF09813">
    <property type="entry name" value="Coa3_cc"/>
    <property type="match status" value="1"/>
</dbReference>
<comment type="function">
    <text evidence="1">Core component of the MITRAC (mitochondrial translation regulation assembly intermediate of cytochrome c oxidase complex) complex, that regulates cytochrome c oxidase assembly. MITRAC complexes regulate both translation of mitochondrial encoded components and assembly of nuclear-encoded components imported in mitochondrion. Required for efficient translation of MT-CO1 and mitochondrial respiratory chain complex IV assembly.</text>
</comment>
<evidence type="ECO:0000259" key="10">
    <source>
        <dbReference type="Pfam" id="PF09813"/>
    </source>
</evidence>